<keyword evidence="4" id="KW-0963">Cytoplasm</keyword>
<dbReference type="InterPro" id="IPR002669">
    <property type="entry name" value="UreD"/>
</dbReference>
<dbReference type="PANTHER" id="PTHR33643:SF1">
    <property type="entry name" value="UREASE ACCESSORY PROTEIN D"/>
    <property type="match status" value="1"/>
</dbReference>
<dbReference type="Pfam" id="PF01774">
    <property type="entry name" value="UreD"/>
    <property type="match status" value="1"/>
</dbReference>
<dbReference type="AlphaFoldDB" id="A0A198FMR6"/>
<comment type="function">
    <text evidence="4">Required for maturation of urease via the functional incorporation of the urease nickel metallocenter.</text>
</comment>
<accession>A0A198FMR6</accession>
<name>A0A198FMR6_9GAMM</name>
<protein>
    <recommendedName>
        <fullName evidence="4">Urease accessory protein UreD</fullName>
    </recommendedName>
</protein>
<comment type="subcellular location">
    <subcellularLocation>
        <location evidence="4">Cytoplasm</location>
    </subcellularLocation>
</comment>
<sequence length="281" mass="32225">MSDFSEKGWLAEISLRYEIKRGITRLTEKRHIGPLMVQRPFYPEQNVAHTYLLHPPGGVVGGDKLSINIHVAPYAHALLTTPGATKFYRSAGGVAYQIQTLKVDAEGFLEWLPQENIFFPQAQVRLKTDVYVATGAKFIGWEIQCFGRPVLDEWFEDGKVRGRFNFYLDEKLLLTESIFVEGLQKKAATMREFPMLGSLYIYPADEELKTFIQHHLEELISANTNNHHVIEYGLTNIDGILVLRLLGTQTEPMMACFAQVWQITREYWLGYCPEPPRIWAT</sequence>
<comment type="subunit">
    <text evidence="4">UreD, UreF and UreG form a complex that acts as a GTP-hydrolysis-dependent molecular chaperone, activating the urease apoprotein by helping to assemble the nickel containing metallocenter of UreC. The UreE protein probably delivers the nickel.</text>
</comment>
<dbReference type="PANTHER" id="PTHR33643">
    <property type="entry name" value="UREASE ACCESSORY PROTEIN D"/>
    <property type="match status" value="1"/>
</dbReference>
<dbReference type="PATRIC" id="fig|1354337.4.peg.2249"/>
<comment type="caution">
    <text evidence="5">The sequence shown here is derived from an EMBL/GenBank/DDBJ whole genome shotgun (WGS) entry which is preliminary data.</text>
</comment>
<evidence type="ECO:0000313" key="5">
    <source>
        <dbReference type="EMBL" id="OAT26143.1"/>
    </source>
</evidence>
<dbReference type="GO" id="GO:0016151">
    <property type="term" value="F:nickel cation binding"/>
    <property type="evidence" value="ECO:0007669"/>
    <property type="project" value="UniProtKB-UniRule"/>
</dbReference>
<organism evidence="5 6">
    <name type="scientific">Proteus myxofaciens ATCC 19692</name>
    <dbReference type="NCBI Taxonomy" id="1354337"/>
    <lineage>
        <taxon>Bacteria</taxon>
        <taxon>Pseudomonadati</taxon>
        <taxon>Pseudomonadota</taxon>
        <taxon>Gammaproteobacteria</taxon>
        <taxon>Enterobacterales</taxon>
        <taxon>Morganellaceae</taxon>
        <taxon>Proteus</taxon>
    </lineage>
</organism>
<evidence type="ECO:0000256" key="3">
    <source>
        <dbReference type="ARBA" id="ARBA00023186"/>
    </source>
</evidence>
<gene>
    <name evidence="4" type="primary">ureD</name>
    <name evidence="5" type="ORF">M983_2197</name>
</gene>
<evidence type="ECO:0000313" key="6">
    <source>
        <dbReference type="Proteomes" id="UP000094023"/>
    </source>
</evidence>
<dbReference type="Proteomes" id="UP000094023">
    <property type="component" value="Unassembled WGS sequence"/>
</dbReference>
<keyword evidence="2 4" id="KW-0996">Nickel insertion</keyword>
<dbReference type="RefSeq" id="WP_066750401.1">
    <property type="nucleotide sequence ID" value="NZ_LXEN01000102.1"/>
</dbReference>
<dbReference type="OrthoDB" id="9798842at2"/>
<dbReference type="STRING" id="1354337.M983_2197"/>
<dbReference type="EMBL" id="LXEN01000102">
    <property type="protein sequence ID" value="OAT26143.1"/>
    <property type="molecule type" value="Genomic_DNA"/>
</dbReference>
<dbReference type="GO" id="GO:0005737">
    <property type="term" value="C:cytoplasm"/>
    <property type="evidence" value="ECO:0007669"/>
    <property type="project" value="UniProtKB-SubCell"/>
</dbReference>
<comment type="similarity">
    <text evidence="1 4">Belongs to the UreD family.</text>
</comment>
<evidence type="ECO:0000256" key="4">
    <source>
        <dbReference type="HAMAP-Rule" id="MF_01384"/>
    </source>
</evidence>
<reference evidence="5 6" key="1">
    <citation type="submission" date="2016-04" db="EMBL/GenBank/DDBJ databases">
        <title>ATOL: Assembling a taxonomically balanced genome-scale reconstruction of the evolutionary history of the Enterobacteriaceae.</title>
        <authorList>
            <person name="Plunkett G.III."/>
            <person name="Neeno-Eckwall E.C."/>
            <person name="Glasner J.D."/>
            <person name="Perna N.T."/>
        </authorList>
    </citation>
    <scope>NUCLEOTIDE SEQUENCE [LARGE SCALE GENOMIC DNA]</scope>
    <source>
        <strain evidence="5 6">ATCC 19692</strain>
    </source>
</reference>
<proteinExistence type="inferred from homology"/>
<keyword evidence="3 4" id="KW-0143">Chaperone</keyword>
<dbReference type="HAMAP" id="MF_01384">
    <property type="entry name" value="UreD"/>
    <property type="match status" value="1"/>
</dbReference>
<keyword evidence="6" id="KW-1185">Reference proteome</keyword>
<evidence type="ECO:0000256" key="2">
    <source>
        <dbReference type="ARBA" id="ARBA00022988"/>
    </source>
</evidence>
<evidence type="ECO:0000256" key="1">
    <source>
        <dbReference type="ARBA" id="ARBA00007177"/>
    </source>
</evidence>